<evidence type="ECO:0000313" key="1">
    <source>
        <dbReference type="EMBL" id="KFH44824.1"/>
    </source>
</evidence>
<protein>
    <submittedName>
        <fullName evidence="1">Uncharacterized protein</fullName>
    </submittedName>
</protein>
<evidence type="ECO:0000313" key="2">
    <source>
        <dbReference type="Proteomes" id="UP000029964"/>
    </source>
</evidence>
<reference evidence="2" key="1">
    <citation type="journal article" date="2014" name="Genome Announc.">
        <title>Genome sequence and annotation of Acremonium chrysogenum, producer of the beta-lactam antibiotic cephalosporin C.</title>
        <authorList>
            <person name="Terfehr D."/>
            <person name="Dahlmann T.A."/>
            <person name="Specht T."/>
            <person name="Zadra I."/>
            <person name="Kuernsteiner H."/>
            <person name="Kueck U."/>
        </authorList>
    </citation>
    <scope>NUCLEOTIDE SEQUENCE [LARGE SCALE GENOMIC DNA]</scope>
    <source>
        <strain evidence="2">ATCC 11550 / CBS 779.69 / DSM 880 / IAM 14645 / JCM 23072 / IMI 49137</strain>
    </source>
</reference>
<keyword evidence="2" id="KW-1185">Reference proteome</keyword>
<accession>A0A086T642</accession>
<proteinExistence type="predicted"/>
<dbReference type="AlphaFoldDB" id="A0A086T642"/>
<organism evidence="1 2">
    <name type="scientific">Hapsidospora chrysogenum (strain ATCC 11550 / CBS 779.69 / DSM 880 / IAM 14645 / JCM 23072 / IMI 49137)</name>
    <name type="common">Acremonium chrysogenum</name>
    <dbReference type="NCBI Taxonomy" id="857340"/>
    <lineage>
        <taxon>Eukaryota</taxon>
        <taxon>Fungi</taxon>
        <taxon>Dikarya</taxon>
        <taxon>Ascomycota</taxon>
        <taxon>Pezizomycotina</taxon>
        <taxon>Sordariomycetes</taxon>
        <taxon>Hypocreomycetidae</taxon>
        <taxon>Hypocreales</taxon>
        <taxon>Bionectriaceae</taxon>
        <taxon>Hapsidospora</taxon>
    </lineage>
</organism>
<comment type="caution">
    <text evidence="1">The sequence shown here is derived from an EMBL/GenBank/DDBJ whole genome shotgun (WGS) entry which is preliminary data.</text>
</comment>
<dbReference type="Proteomes" id="UP000029964">
    <property type="component" value="Unassembled WGS sequence"/>
</dbReference>
<name>A0A086T642_HAPC1</name>
<dbReference type="EMBL" id="JPKY01000042">
    <property type="protein sequence ID" value="KFH44824.1"/>
    <property type="molecule type" value="Genomic_DNA"/>
</dbReference>
<gene>
    <name evidence="1" type="ORF">ACRE_044270</name>
</gene>
<dbReference type="HOGENOM" id="CLU_2542015_0_0_1"/>
<sequence length="83" mass="9020">MRTGVLVLYGISRDPSTQASSGVWASHPACIFRAQVHDTIVDLQRSLSFWHSAPADNVCAHWPLCPSPQTSISQPSNEASSRT</sequence>